<evidence type="ECO:0000313" key="2">
    <source>
        <dbReference type="EMBL" id="KAF9478226.1"/>
    </source>
</evidence>
<sequence length="214" mass="24520">MACRLSTPDSRHQLPGILDIRARRCRKLYGNIERITEKGCVSSNGQEYLVNVLICAIGFDTSYKPRFSMIGHKGQNLAEVWRDEPKSYFGIAAHDFPNYFMFLGPNSPVGNGPVLIGMGAQADYILKMVDRWQTENVFSPKVAAISDFFIFKDEFMKRTITLQYLEAMAEPQYEYWDFEYVGNRFSFFGNGFSRTEADGTADLVYYVRKDDDAL</sequence>
<evidence type="ECO:0008006" key="4">
    <source>
        <dbReference type="Google" id="ProtNLM"/>
    </source>
</evidence>
<dbReference type="InterPro" id="IPR051209">
    <property type="entry name" value="FAD-bind_Monooxygenase_sf"/>
</dbReference>
<comment type="caution">
    <text evidence="2">The sequence shown here is derived from an EMBL/GenBank/DDBJ whole genome shotgun (WGS) entry which is preliminary data.</text>
</comment>
<evidence type="ECO:0000313" key="3">
    <source>
        <dbReference type="Proteomes" id="UP000807469"/>
    </source>
</evidence>
<reference evidence="2" key="1">
    <citation type="submission" date="2020-11" db="EMBL/GenBank/DDBJ databases">
        <authorList>
            <consortium name="DOE Joint Genome Institute"/>
            <person name="Ahrendt S."/>
            <person name="Riley R."/>
            <person name="Andreopoulos W."/>
            <person name="Labutti K."/>
            <person name="Pangilinan J."/>
            <person name="Ruiz-Duenas F.J."/>
            <person name="Barrasa J.M."/>
            <person name="Sanchez-Garcia M."/>
            <person name="Camarero S."/>
            <person name="Miyauchi S."/>
            <person name="Serrano A."/>
            <person name="Linde D."/>
            <person name="Babiker R."/>
            <person name="Drula E."/>
            <person name="Ayuso-Fernandez I."/>
            <person name="Pacheco R."/>
            <person name="Padilla G."/>
            <person name="Ferreira P."/>
            <person name="Barriuso J."/>
            <person name="Kellner H."/>
            <person name="Castanera R."/>
            <person name="Alfaro M."/>
            <person name="Ramirez L."/>
            <person name="Pisabarro A.G."/>
            <person name="Kuo A."/>
            <person name="Tritt A."/>
            <person name="Lipzen A."/>
            <person name="He G."/>
            <person name="Yan M."/>
            <person name="Ng V."/>
            <person name="Cullen D."/>
            <person name="Martin F."/>
            <person name="Rosso M.-N."/>
            <person name="Henrissat B."/>
            <person name="Hibbett D."/>
            <person name="Martinez A.T."/>
            <person name="Grigoriev I.V."/>
        </authorList>
    </citation>
    <scope>NUCLEOTIDE SEQUENCE</scope>
    <source>
        <strain evidence="2">CIRM-BRFM 674</strain>
    </source>
</reference>
<dbReference type="AlphaFoldDB" id="A0A9P5YZT9"/>
<evidence type="ECO:0000256" key="1">
    <source>
        <dbReference type="ARBA" id="ARBA00010139"/>
    </source>
</evidence>
<dbReference type="InterPro" id="IPR036188">
    <property type="entry name" value="FAD/NAD-bd_sf"/>
</dbReference>
<accession>A0A9P5YZT9</accession>
<dbReference type="OrthoDB" id="74360at2759"/>
<dbReference type="PANTHER" id="PTHR42877:SF8">
    <property type="entry name" value="MONOOXYGENASE"/>
    <property type="match status" value="1"/>
</dbReference>
<dbReference type="EMBL" id="MU155239">
    <property type="protein sequence ID" value="KAF9478226.1"/>
    <property type="molecule type" value="Genomic_DNA"/>
</dbReference>
<keyword evidence="3" id="KW-1185">Reference proteome</keyword>
<proteinExistence type="inferred from homology"/>
<gene>
    <name evidence="2" type="ORF">BDN70DRAFT_933532</name>
</gene>
<organism evidence="2 3">
    <name type="scientific">Pholiota conissans</name>
    <dbReference type="NCBI Taxonomy" id="109636"/>
    <lineage>
        <taxon>Eukaryota</taxon>
        <taxon>Fungi</taxon>
        <taxon>Dikarya</taxon>
        <taxon>Basidiomycota</taxon>
        <taxon>Agaricomycotina</taxon>
        <taxon>Agaricomycetes</taxon>
        <taxon>Agaricomycetidae</taxon>
        <taxon>Agaricales</taxon>
        <taxon>Agaricineae</taxon>
        <taxon>Strophariaceae</taxon>
        <taxon>Pholiota</taxon>
    </lineage>
</organism>
<dbReference type="SUPFAM" id="SSF51905">
    <property type="entry name" value="FAD/NAD(P)-binding domain"/>
    <property type="match status" value="1"/>
</dbReference>
<dbReference type="Proteomes" id="UP000807469">
    <property type="component" value="Unassembled WGS sequence"/>
</dbReference>
<name>A0A9P5YZT9_9AGAR</name>
<comment type="similarity">
    <text evidence="1">Belongs to the FAD-binding monooxygenase family.</text>
</comment>
<dbReference type="Gene3D" id="3.50.50.60">
    <property type="entry name" value="FAD/NAD(P)-binding domain"/>
    <property type="match status" value="1"/>
</dbReference>
<protein>
    <recommendedName>
        <fullName evidence="4">Flavin-containing monooxygenase</fullName>
    </recommendedName>
</protein>
<dbReference type="PANTHER" id="PTHR42877">
    <property type="entry name" value="L-ORNITHINE N(5)-MONOOXYGENASE-RELATED"/>
    <property type="match status" value="1"/>
</dbReference>